<evidence type="ECO:0000313" key="4">
    <source>
        <dbReference type="Proteomes" id="UP000193218"/>
    </source>
</evidence>
<dbReference type="Proteomes" id="UP000193218">
    <property type="component" value="Unassembled WGS sequence"/>
</dbReference>
<dbReference type="EMBL" id="NBSH01000013">
    <property type="protein sequence ID" value="ORX34791.1"/>
    <property type="molecule type" value="Genomic_DNA"/>
</dbReference>
<gene>
    <name evidence="3" type="ORF">BD324DRAFT_653049</name>
</gene>
<feature type="compositionally biased region" description="Polar residues" evidence="1">
    <location>
        <begin position="1"/>
        <end position="24"/>
    </location>
</feature>
<evidence type="ECO:0000256" key="2">
    <source>
        <dbReference type="SAM" id="Phobius"/>
    </source>
</evidence>
<keyword evidence="4" id="KW-1185">Reference proteome</keyword>
<dbReference type="GeneID" id="33560408"/>
<keyword evidence="2" id="KW-0812">Transmembrane</keyword>
<sequence>MSSSTAFDGSSNAVTSSNPNSQCTDGRAKADYADPWDDLNAQVSQETGTDTSGWLLGTPTKPSDTAGEDSQKSESFLDSVRSTKLTVDGVFYPLISAIATGYMIWTFGFRSERPEDLSGET</sequence>
<accession>A0A1Y1U9S6</accession>
<proteinExistence type="predicted"/>
<feature type="compositionally biased region" description="Polar residues" evidence="1">
    <location>
        <begin position="41"/>
        <end position="52"/>
    </location>
</feature>
<dbReference type="AlphaFoldDB" id="A0A1Y1U9S6"/>
<comment type="caution">
    <text evidence="3">The sequence shown here is derived from an EMBL/GenBank/DDBJ whole genome shotgun (WGS) entry which is preliminary data.</text>
</comment>
<dbReference type="InParanoid" id="A0A1Y1U9S6"/>
<name>A0A1Y1U9S6_9TREE</name>
<evidence type="ECO:0000313" key="3">
    <source>
        <dbReference type="EMBL" id="ORX34791.1"/>
    </source>
</evidence>
<keyword evidence="2" id="KW-0472">Membrane</keyword>
<feature type="transmembrane region" description="Helical" evidence="2">
    <location>
        <begin position="90"/>
        <end position="109"/>
    </location>
</feature>
<evidence type="ECO:0000256" key="1">
    <source>
        <dbReference type="SAM" id="MobiDB-lite"/>
    </source>
</evidence>
<feature type="region of interest" description="Disordered" evidence="1">
    <location>
        <begin position="1"/>
        <end position="77"/>
    </location>
</feature>
<reference evidence="3 4" key="1">
    <citation type="submission" date="2017-03" db="EMBL/GenBank/DDBJ databases">
        <title>Widespread Adenine N6-methylation of Active Genes in Fungi.</title>
        <authorList>
            <consortium name="DOE Joint Genome Institute"/>
            <person name="Mondo S.J."/>
            <person name="Dannebaum R.O."/>
            <person name="Kuo R.C."/>
            <person name="Louie K.B."/>
            <person name="Bewick A.J."/>
            <person name="Labutti K."/>
            <person name="Haridas S."/>
            <person name="Kuo A."/>
            <person name="Salamov A."/>
            <person name="Ahrendt S.R."/>
            <person name="Lau R."/>
            <person name="Bowen B.P."/>
            <person name="Lipzen A."/>
            <person name="Sullivan W."/>
            <person name="Andreopoulos W.B."/>
            <person name="Clum A."/>
            <person name="Lindquist E."/>
            <person name="Daum C."/>
            <person name="Northen T.R."/>
            <person name="Ramamoorthy G."/>
            <person name="Schmitz R.J."/>
            <person name="Gryganskyi A."/>
            <person name="Culley D."/>
            <person name="Magnuson J."/>
            <person name="James T.Y."/>
            <person name="O'Malley M.A."/>
            <person name="Stajich J.E."/>
            <person name="Spatafora J.W."/>
            <person name="Visel A."/>
            <person name="Grigoriev I.V."/>
        </authorList>
    </citation>
    <scope>NUCLEOTIDE SEQUENCE [LARGE SCALE GENOMIC DNA]</scope>
    <source>
        <strain evidence="3 4">NRRL Y-17943</strain>
    </source>
</reference>
<protein>
    <submittedName>
        <fullName evidence="3">Uncharacterized protein</fullName>
    </submittedName>
</protein>
<keyword evidence="2" id="KW-1133">Transmembrane helix</keyword>
<dbReference type="RefSeq" id="XP_021869033.1">
    <property type="nucleotide sequence ID" value="XM_022018599.1"/>
</dbReference>
<organism evidence="3 4">
    <name type="scientific">Kockovaella imperatae</name>
    <dbReference type="NCBI Taxonomy" id="4999"/>
    <lineage>
        <taxon>Eukaryota</taxon>
        <taxon>Fungi</taxon>
        <taxon>Dikarya</taxon>
        <taxon>Basidiomycota</taxon>
        <taxon>Agaricomycotina</taxon>
        <taxon>Tremellomycetes</taxon>
        <taxon>Tremellales</taxon>
        <taxon>Cuniculitremaceae</taxon>
        <taxon>Kockovaella</taxon>
    </lineage>
</organism>